<comment type="similarity">
    <text evidence="2">Belongs to the glycosyl hydrolase 88 family.</text>
</comment>
<feature type="binding site" evidence="4">
    <location>
        <position position="232"/>
    </location>
    <ligand>
        <name>substrate</name>
    </ligand>
</feature>
<protein>
    <submittedName>
        <fullName evidence="5">Glycoside hydrolase family 88 protein</fullName>
    </submittedName>
</protein>
<dbReference type="SUPFAM" id="SSF48208">
    <property type="entry name" value="Six-hairpin glycosidases"/>
    <property type="match status" value="1"/>
</dbReference>
<dbReference type="InterPro" id="IPR010905">
    <property type="entry name" value="Glyco_hydro_88"/>
</dbReference>
<feature type="binding site" evidence="4">
    <location>
        <position position="216"/>
    </location>
    <ligand>
        <name>substrate</name>
    </ligand>
</feature>
<dbReference type="InterPro" id="IPR008928">
    <property type="entry name" value="6-hairpin_glycosidase_sf"/>
</dbReference>
<gene>
    <name evidence="5" type="ORF">H9757_03305</name>
</gene>
<organism evidence="5 6">
    <name type="scientific">Candidatus Mediterraneibacter faecigallinarum</name>
    <dbReference type="NCBI Taxonomy" id="2838669"/>
    <lineage>
        <taxon>Bacteria</taxon>
        <taxon>Bacillati</taxon>
        <taxon>Bacillota</taxon>
        <taxon>Clostridia</taxon>
        <taxon>Lachnospirales</taxon>
        <taxon>Lachnospiraceae</taxon>
        <taxon>Mediterraneibacter</taxon>
    </lineage>
</organism>
<dbReference type="Proteomes" id="UP000823894">
    <property type="component" value="Unassembled WGS sequence"/>
</dbReference>
<dbReference type="AlphaFoldDB" id="A0A9D2SW94"/>
<evidence type="ECO:0000256" key="3">
    <source>
        <dbReference type="PIRSR" id="PIRSR610905-1"/>
    </source>
</evidence>
<feature type="binding site" evidence="4">
    <location>
        <position position="156"/>
    </location>
    <ligand>
        <name>substrate</name>
    </ligand>
</feature>
<name>A0A9D2SW94_9FIRM</name>
<dbReference type="EMBL" id="DWWK01000042">
    <property type="protein sequence ID" value="HJC38083.1"/>
    <property type="molecule type" value="Genomic_DNA"/>
</dbReference>
<dbReference type="Pfam" id="PF07470">
    <property type="entry name" value="Glyco_hydro_88"/>
    <property type="match status" value="1"/>
</dbReference>
<accession>A0A9D2SW94</accession>
<dbReference type="Gene3D" id="1.50.10.10">
    <property type="match status" value="1"/>
</dbReference>
<dbReference type="InterPro" id="IPR052369">
    <property type="entry name" value="UG_Glycosaminoglycan_Hydrolase"/>
</dbReference>
<dbReference type="PANTHER" id="PTHR36845">
    <property type="entry name" value="HYDROLASE, PUTATIVE (AFU_ORTHOLOGUE AFUA_7G05090)-RELATED"/>
    <property type="match status" value="1"/>
</dbReference>
<evidence type="ECO:0000256" key="4">
    <source>
        <dbReference type="PIRSR" id="PIRSR610905-2"/>
    </source>
</evidence>
<proteinExistence type="inferred from homology"/>
<evidence type="ECO:0000256" key="2">
    <source>
        <dbReference type="ARBA" id="ARBA00038358"/>
    </source>
</evidence>
<feature type="active site" description="Proton donor" evidence="3">
    <location>
        <position position="156"/>
    </location>
</feature>
<evidence type="ECO:0000313" key="6">
    <source>
        <dbReference type="Proteomes" id="UP000823894"/>
    </source>
</evidence>
<dbReference type="GO" id="GO:0052757">
    <property type="term" value="F:chondroitin hydrolase activity"/>
    <property type="evidence" value="ECO:0007669"/>
    <property type="project" value="TreeGrafter"/>
</dbReference>
<comment type="caution">
    <text evidence="5">The sequence shown here is derived from an EMBL/GenBank/DDBJ whole genome shotgun (WGS) entry which is preliminary data.</text>
</comment>
<dbReference type="InterPro" id="IPR012341">
    <property type="entry name" value="6hp_glycosidase-like_sf"/>
</dbReference>
<dbReference type="PANTHER" id="PTHR36845:SF1">
    <property type="entry name" value="HYDROLASE, PUTATIVE (AFU_ORTHOLOGUE AFUA_7G05090)-RELATED"/>
    <property type="match status" value="1"/>
</dbReference>
<feature type="binding site" evidence="4">
    <location>
        <position position="214"/>
    </location>
    <ligand>
        <name>substrate</name>
    </ligand>
</feature>
<feature type="active site" description="Nucleophile" evidence="3">
    <location>
        <position position="96"/>
    </location>
</feature>
<reference evidence="5" key="2">
    <citation type="submission" date="2021-04" db="EMBL/GenBank/DDBJ databases">
        <authorList>
            <person name="Gilroy R."/>
        </authorList>
    </citation>
    <scope>NUCLEOTIDE SEQUENCE</scope>
    <source>
        <strain evidence="5">ChiGjej1B1-1692</strain>
    </source>
</reference>
<evidence type="ECO:0000313" key="5">
    <source>
        <dbReference type="EMBL" id="HJC38083.1"/>
    </source>
</evidence>
<feature type="binding site" evidence="4">
    <location>
        <position position="96"/>
    </location>
    <ligand>
        <name>substrate</name>
    </ligand>
</feature>
<keyword evidence="1 5" id="KW-0378">Hydrolase</keyword>
<sequence length="371" mass="42022">MNVSRAPAWAKEELDRICAVLEREMERYGTKFPSACAEGGVYSVGENDDWTNGFWTAMLWMAYQYTGQEKFRALAEENIKSFEKRLEDHVVLEHHDIGFLYSLSVWAGYRITGDERLKSVVIKAADVLADRYQQKGGFIQAWGKKGAPGEYRLIIDSLMNLPLLYRASEISGDPAYREMAESHYKNVIQNIVREDCSTYHTFYFDPETGLPDHGATHQGFSDQSCWARGQAWAILGMPLHARISGDGMSEEEKELYGKIVEYFDSHLPSDGMPYWDLIFGEGSDQPRDSSALAIAACGMLEMQETEKAYGMLKTLIDQASTAAEPESEGLLLHGVYAYAEGKGVDEPDLWGDYFYMEALCRVCDPDWIPYW</sequence>
<reference evidence="5" key="1">
    <citation type="journal article" date="2021" name="PeerJ">
        <title>Extensive microbial diversity within the chicken gut microbiome revealed by metagenomics and culture.</title>
        <authorList>
            <person name="Gilroy R."/>
            <person name="Ravi A."/>
            <person name="Getino M."/>
            <person name="Pursley I."/>
            <person name="Horton D.L."/>
            <person name="Alikhan N.F."/>
            <person name="Baker D."/>
            <person name="Gharbi K."/>
            <person name="Hall N."/>
            <person name="Watson M."/>
            <person name="Adriaenssens E.M."/>
            <person name="Foster-Nyarko E."/>
            <person name="Jarju S."/>
            <person name="Secka A."/>
            <person name="Antonio M."/>
            <person name="Oren A."/>
            <person name="Chaudhuri R.R."/>
            <person name="La Ragione R."/>
            <person name="Hildebrand F."/>
            <person name="Pallen M.J."/>
        </authorList>
    </citation>
    <scope>NUCLEOTIDE SEQUENCE</scope>
    <source>
        <strain evidence="5">ChiGjej1B1-1692</strain>
    </source>
</reference>
<feature type="binding site" evidence="4">
    <location>
        <position position="228"/>
    </location>
    <ligand>
        <name>substrate</name>
    </ligand>
</feature>
<evidence type="ECO:0000256" key="1">
    <source>
        <dbReference type="ARBA" id="ARBA00022801"/>
    </source>
</evidence>
<dbReference type="GO" id="GO:0000272">
    <property type="term" value="P:polysaccharide catabolic process"/>
    <property type="evidence" value="ECO:0007669"/>
    <property type="project" value="TreeGrafter"/>
</dbReference>